<sequence>MVSHTSGVDYTDLATAFAYKTKGIDEAAAKACEIEPEPAFQIEVAEGLGDLPFESAIPLPARRPDPKEVLVSDLRGASKDVAEVSSRPKVIRQVGPQFFPDR</sequence>
<dbReference type="EMBL" id="LC066397">
    <property type="protein sequence ID" value="BAT31135.1"/>
    <property type="molecule type" value="Genomic_DNA"/>
</dbReference>
<protein>
    <submittedName>
        <fullName evidence="1">Uncharacterized protein</fullName>
    </submittedName>
</protein>
<proteinExistence type="predicted"/>
<reference evidence="1" key="1">
    <citation type="journal article" date="2015" name="Proc. Natl. Acad. Sci. U.S.A.">
        <title>Bacterial clade with the ribosomal RNA operon on a small plasmid rather than the chromosome.</title>
        <authorList>
            <person name="Anda M."/>
            <person name="Ohtsubo Y."/>
            <person name="Okubo T."/>
            <person name="Sugawara M."/>
            <person name="Nagata Y."/>
            <person name="Tsuda M."/>
            <person name="Minamisawa K."/>
            <person name="Mitsui H."/>
        </authorList>
    </citation>
    <scope>NUCLEOTIDE SEQUENCE</scope>
    <source>
        <strain evidence="1">DSM 15513</strain>
    </source>
</reference>
<organism evidence="1">
    <name type="scientific">Fulvimarina pelagi</name>
    <dbReference type="NCBI Taxonomy" id="217511"/>
    <lineage>
        <taxon>Bacteria</taxon>
        <taxon>Pseudomonadati</taxon>
        <taxon>Pseudomonadota</taxon>
        <taxon>Alphaproteobacteria</taxon>
        <taxon>Hyphomicrobiales</taxon>
        <taxon>Aurantimonadaceae</taxon>
        <taxon>Fulvimarina</taxon>
    </lineage>
</organism>
<accession>A0A0P0Z993</accession>
<name>A0A0P0Z993_9HYPH</name>
<dbReference type="AlphaFoldDB" id="A0A0P0Z993"/>
<evidence type="ECO:0000313" key="1">
    <source>
        <dbReference type="EMBL" id="BAT31135.1"/>
    </source>
</evidence>